<proteinExistence type="predicted"/>
<dbReference type="SUPFAM" id="SSF88659">
    <property type="entry name" value="Sigma3 and sigma4 domains of RNA polymerase sigma factors"/>
    <property type="match status" value="1"/>
</dbReference>
<dbReference type="InterPro" id="IPR036388">
    <property type="entry name" value="WH-like_DNA-bd_sf"/>
</dbReference>
<evidence type="ECO:0000259" key="1">
    <source>
        <dbReference type="Pfam" id="PF04545"/>
    </source>
</evidence>
<gene>
    <name evidence="2" type="ORF">J2S49_001586</name>
</gene>
<dbReference type="Pfam" id="PF04545">
    <property type="entry name" value="Sigma70_r4"/>
    <property type="match status" value="1"/>
</dbReference>
<name>A0ABT9NDB4_9ACTO</name>
<evidence type="ECO:0000313" key="2">
    <source>
        <dbReference type="EMBL" id="MDP9801510.1"/>
    </source>
</evidence>
<keyword evidence="3" id="KW-1185">Reference proteome</keyword>
<dbReference type="Gene3D" id="1.10.10.10">
    <property type="entry name" value="Winged helix-like DNA-binding domain superfamily/Winged helix DNA-binding domain"/>
    <property type="match status" value="1"/>
</dbReference>
<organism evidence="2 3">
    <name type="scientific">Arcanobacterium wilhelmae</name>
    <dbReference type="NCBI Taxonomy" id="1803177"/>
    <lineage>
        <taxon>Bacteria</taxon>
        <taxon>Bacillati</taxon>
        <taxon>Actinomycetota</taxon>
        <taxon>Actinomycetes</taxon>
        <taxon>Actinomycetales</taxon>
        <taxon>Actinomycetaceae</taxon>
        <taxon>Arcanobacterium</taxon>
    </lineage>
</organism>
<dbReference type="InterPro" id="IPR007630">
    <property type="entry name" value="RNA_pol_sigma70_r4"/>
</dbReference>
<protein>
    <submittedName>
        <fullName evidence="2">RNA polymerase sigma factor (Sigma-70 family)</fullName>
    </submittedName>
</protein>
<evidence type="ECO:0000313" key="3">
    <source>
        <dbReference type="Proteomes" id="UP001235966"/>
    </source>
</evidence>
<dbReference type="Proteomes" id="UP001235966">
    <property type="component" value="Unassembled WGS sequence"/>
</dbReference>
<dbReference type="RefSeq" id="WP_307014738.1">
    <property type="nucleotide sequence ID" value="NZ_JAUSQW010000001.1"/>
</dbReference>
<accession>A0ABT9NDB4</accession>
<comment type="caution">
    <text evidence="2">The sequence shown here is derived from an EMBL/GenBank/DDBJ whole genome shotgun (WGS) entry which is preliminary data.</text>
</comment>
<sequence length="185" mass="20968">MVFNTKRTLMVRFERDDSTERYPCREYTVEVGADEVAVMVERDYHQHLATADDPASVERRDPNEILEQEVARPEYNAAKSHFRNTTYRASTPKDAGEPVSVIEGELTSDGYLVSDGFVDPADAWVGEMRIWDAINSLPERDRGVLVDVRLNGFTQAEVAAKYGVSQPVIFKILKRATRVLEEKLS</sequence>
<dbReference type="InterPro" id="IPR013324">
    <property type="entry name" value="RNA_pol_sigma_r3/r4-like"/>
</dbReference>
<dbReference type="EMBL" id="JAUSQW010000001">
    <property type="protein sequence ID" value="MDP9801510.1"/>
    <property type="molecule type" value="Genomic_DNA"/>
</dbReference>
<reference evidence="2 3" key="1">
    <citation type="submission" date="2023-07" db="EMBL/GenBank/DDBJ databases">
        <title>Sequencing the genomes of 1000 actinobacteria strains.</title>
        <authorList>
            <person name="Klenk H.-P."/>
        </authorList>
    </citation>
    <scope>NUCLEOTIDE SEQUENCE [LARGE SCALE GENOMIC DNA]</scope>
    <source>
        <strain evidence="2 3">DSM 102162</strain>
    </source>
</reference>
<feature type="domain" description="RNA polymerase sigma-70 region 4" evidence="1">
    <location>
        <begin position="133"/>
        <end position="180"/>
    </location>
</feature>